<gene>
    <name evidence="2" type="ORF">CXG46_20985</name>
    <name evidence="3" type="ORF">SAMN05192575_101932</name>
</gene>
<keyword evidence="1" id="KW-1133">Transmembrane helix</keyword>
<organism evidence="3 4">
    <name type="scientific">Nocardioides alpinus</name>
    <dbReference type="NCBI Taxonomy" id="748909"/>
    <lineage>
        <taxon>Bacteria</taxon>
        <taxon>Bacillati</taxon>
        <taxon>Actinomycetota</taxon>
        <taxon>Actinomycetes</taxon>
        <taxon>Propionibacteriales</taxon>
        <taxon>Nocardioidaceae</taxon>
        <taxon>Nocardioides</taxon>
    </lineage>
</organism>
<dbReference type="STRING" id="748909.SAMN05192575_101932"/>
<evidence type="ECO:0000313" key="5">
    <source>
        <dbReference type="Proteomes" id="UP000233565"/>
    </source>
</evidence>
<dbReference type="InterPro" id="IPR021682">
    <property type="entry name" value="DUF2933"/>
</dbReference>
<dbReference type="EMBL" id="FOKC01000001">
    <property type="protein sequence ID" value="SFA86874.1"/>
    <property type="molecule type" value="Genomic_DNA"/>
</dbReference>
<evidence type="ECO:0000313" key="3">
    <source>
        <dbReference type="EMBL" id="SFA86874.1"/>
    </source>
</evidence>
<reference evidence="2 5" key="2">
    <citation type="submission" date="2017-12" db="EMBL/GenBank/DDBJ databases">
        <title>Pharmacopeia of the Arctic Ocean.</title>
        <authorList>
            <person name="Collins E."/>
            <person name="Ducluzeau A.-L."/>
        </authorList>
    </citation>
    <scope>NUCLEOTIDE SEQUENCE [LARGE SCALE GENOMIC DNA]</scope>
    <source>
        <strain evidence="2 5">DSM 23325</strain>
    </source>
</reference>
<dbReference type="Proteomes" id="UP000199113">
    <property type="component" value="Unassembled WGS sequence"/>
</dbReference>
<dbReference type="EMBL" id="PJBV01000035">
    <property type="protein sequence ID" value="PKH37865.1"/>
    <property type="molecule type" value="Genomic_DNA"/>
</dbReference>
<feature type="transmembrane region" description="Helical" evidence="1">
    <location>
        <begin position="6"/>
        <end position="39"/>
    </location>
</feature>
<keyword evidence="5" id="KW-1185">Reference proteome</keyword>
<dbReference type="Proteomes" id="UP000233565">
    <property type="component" value="Unassembled WGS sequence"/>
</dbReference>
<reference evidence="3" key="1">
    <citation type="submission" date="2016-10" db="EMBL/GenBank/DDBJ databases">
        <authorList>
            <person name="de Groot N.N."/>
        </authorList>
    </citation>
    <scope>NUCLEOTIDE SEQUENCE [LARGE SCALE GENOMIC DNA]</scope>
    <source>
        <strain evidence="3">CGMCC 1.10697</strain>
    </source>
</reference>
<dbReference type="PROSITE" id="PS51257">
    <property type="entry name" value="PROKAR_LIPOPROTEIN"/>
    <property type="match status" value="1"/>
</dbReference>
<evidence type="ECO:0000256" key="1">
    <source>
        <dbReference type="SAM" id="Phobius"/>
    </source>
</evidence>
<keyword evidence="1" id="KW-0812">Transmembrane</keyword>
<sequence length="68" mass="7406">MNKDHYPFYGVALVVGAALAVWAGMPIAFLFFLACPLMMFFMMKGMGGMHDSAPAPPTTPSVEQPKRL</sequence>
<dbReference type="AlphaFoldDB" id="A0A1I0WE65"/>
<protein>
    <submittedName>
        <fullName evidence="2">DUF2933 domain-containing protein</fullName>
    </submittedName>
</protein>
<dbReference type="RefSeq" id="WP_091194851.1">
    <property type="nucleotide sequence ID" value="NZ_FOKC01000001.1"/>
</dbReference>
<dbReference type="Pfam" id="PF11666">
    <property type="entry name" value="DUF2933"/>
    <property type="match status" value="1"/>
</dbReference>
<keyword evidence="1" id="KW-0472">Membrane</keyword>
<evidence type="ECO:0000313" key="2">
    <source>
        <dbReference type="EMBL" id="PKH37865.1"/>
    </source>
</evidence>
<proteinExistence type="predicted"/>
<accession>A0A1I0WE65</accession>
<name>A0A1I0WE65_9ACTN</name>
<evidence type="ECO:0000313" key="4">
    <source>
        <dbReference type="Proteomes" id="UP000199113"/>
    </source>
</evidence>